<gene>
    <name evidence="1" type="ORF">dnm_070690</name>
</gene>
<dbReference type="EMBL" id="CP061800">
    <property type="protein sequence ID" value="QTA91005.1"/>
    <property type="molecule type" value="Genomic_DNA"/>
</dbReference>
<dbReference type="Proteomes" id="UP000663722">
    <property type="component" value="Chromosome"/>
</dbReference>
<keyword evidence="2" id="KW-1185">Reference proteome</keyword>
<organism evidence="1 2">
    <name type="scientific">Desulfonema magnum</name>
    <dbReference type="NCBI Taxonomy" id="45655"/>
    <lineage>
        <taxon>Bacteria</taxon>
        <taxon>Pseudomonadati</taxon>
        <taxon>Thermodesulfobacteriota</taxon>
        <taxon>Desulfobacteria</taxon>
        <taxon>Desulfobacterales</taxon>
        <taxon>Desulfococcaceae</taxon>
        <taxon>Desulfonema</taxon>
    </lineage>
</organism>
<dbReference type="KEGG" id="dmm:dnm_070690"/>
<accession>A0A975GRK2</accession>
<evidence type="ECO:0000313" key="2">
    <source>
        <dbReference type="Proteomes" id="UP000663722"/>
    </source>
</evidence>
<protein>
    <submittedName>
        <fullName evidence="1">Uncharacterized protein</fullName>
    </submittedName>
</protein>
<evidence type="ECO:0000313" key="1">
    <source>
        <dbReference type="EMBL" id="QTA91005.1"/>
    </source>
</evidence>
<proteinExistence type="predicted"/>
<sequence>MFLCSLQMEDSLISSIPGFAWGCLRQNQDAKRPHCIPTRSVGTRALFVSAVLFSSSLTFVRIPKRRFGF</sequence>
<reference evidence="1" key="1">
    <citation type="journal article" date="2021" name="Microb. Physiol.">
        <title>Proteogenomic Insights into the Physiology of Marine, Sulfate-Reducing, Filamentous Desulfonema limicola and Desulfonema magnum.</title>
        <authorList>
            <person name="Schnaars V."/>
            <person name="Wohlbrand L."/>
            <person name="Scheve S."/>
            <person name="Hinrichs C."/>
            <person name="Reinhardt R."/>
            <person name="Rabus R."/>
        </authorList>
    </citation>
    <scope>NUCLEOTIDE SEQUENCE</scope>
    <source>
        <strain evidence="1">4be13</strain>
    </source>
</reference>
<dbReference type="AlphaFoldDB" id="A0A975GRK2"/>
<name>A0A975GRK2_9BACT</name>